<keyword evidence="2" id="KW-0732">Signal</keyword>
<gene>
    <name evidence="4" type="ORF">QR721_06570</name>
</gene>
<dbReference type="RefSeq" id="WP_348029651.1">
    <property type="nucleotide sequence ID" value="NZ_CP129113.1"/>
</dbReference>
<name>A0ABY9KYP5_9BACI</name>
<accession>A0ABY9KYP5</accession>
<dbReference type="InterPro" id="IPR008613">
    <property type="entry name" value="Excalibur_Ca-bd_domain"/>
</dbReference>
<feature type="chain" id="PRO_5045623525" evidence="2">
    <location>
        <begin position="23"/>
        <end position="88"/>
    </location>
</feature>
<dbReference type="Pfam" id="PF05901">
    <property type="entry name" value="Excalibur"/>
    <property type="match status" value="1"/>
</dbReference>
<evidence type="ECO:0000256" key="2">
    <source>
        <dbReference type="SAM" id="SignalP"/>
    </source>
</evidence>
<sequence>MFKKICMAVVSLGLLLSLSFISTDVATAKAKYYQNCTELNKDYAGGVAKSSTTKNKGGKTRYKPYASKSLYETNKNKDRDKDGIACER</sequence>
<evidence type="ECO:0000313" key="5">
    <source>
        <dbReference type="Proteomes" id="UP001180087"/>
    </source>
</evidence>
<feature type="signal peptide" evidence="2">
    <location>
        <begin position="1"/>
        <end position="22"/>
    </location>
</feature>
<dbReference type="SMART" id="SM00894">
    <property type="entry name" value="Excalibur"/>
    <property type="match status" value="1"/>
</dbReference>
<feature type="domain" description="Excalibur calcium-binding" evidence="3">
    <location>
        <begin position="32"/>
        <end position="87"/>
    </location>
</feature>
<evidence type="ECO:0000256" key="1">
    <source>
        <dbReference type="SAM" id="MobiDB-lite"/>
    </source>
</evidence>
<organism evidence="4 5">
    <name type="scientific">Aciduricibacillus chroicocephali</name>
    <dbReference type="NCBI Taxonomy" id="3054939"/>
    <lineage>
        <taxon>Bacteria</taxon>
        <taxon>Bacillati</taxon>
        <taxon>Bacillota</taxon>
        <taxon>Bacilli</taxon>
        <taxon>Bacillales</taxon>
        <taxon>Bacillaceae</taxon>
        <taxon>Aciduricibacillus</taxon>
    </lineage>
</organism>
<reference evidence="4" key="1">
    <citation type="submission" date="2023-06" db="EMBL/GenBank/DDBJ databases">
        <title>A Treasure from Seagulls: Isolation and Description of Aciduricobacillus qingdaonensis gen. nov., sp. nov., a Rare Obligately Uric Acid-utilizing Member in the Family Bacillaceae.</title>
        <authorList>
            <person name="Liu W."/>
            <person name="Wang B."/>
        </authorList>
    </citation>
    <scope>NUCLEOTIDE SEQUENCE</scope>
    <source>
        <strain evidence="4">44XB</strain>
    </source>
</reference>
<evidence type="ECO:0000313" key="4">
    <source>
        <dbReference type="EMBL" id="WLV25861.1"/>
    </source>
</evidence>
<proteinExistence type="predicted"/>
<feature type="region of interest" description="Disordered" evidence="1">
    <location>
        <begin position="68"/>
        <end position="88"/>
    </location>
</feature>
<dbReference type="Proteomes" id="UP001180087">
    <property type="component" value="Chromosome"/>
</dbReference>
<evidence type="ECO:0000259" key="3">
    <source>
        <dbReference type="SMART" id="SM00894"/>
    </source>
</evidence>
<protein>
    <submittedName>
        <fullName evidence="4">Excalibur calcium-binding domain-containing protein</fullName>
    </submittedName>
</protein>
<keyword evidence="5" id="KW-1185">Reference proteome</keyword>
<dbReference type="EMBL" id="CP129113">
    <property type="protein sequence ID" value="WLV25861.1"/>
    <property type="molecule type" value="Genomic_DNA"/>
</dbReference>
<feature type="compositionally biased region" description="Basic and acidic residues" evidence="1">
    <location>
        <begin position="74"/>
        <end position="88"/>
    </location>
</feature>